<keyword evidence="3" id="KW-1185">Reference proteome</keyword>
<feature type="compositionally biased region" description="Polar residues" evidence="1">
    <location>
        <begin position="25"/>
        <end position="37"/>
    </location>
</feature>
<gene>
    <name evidence="2" type="ORF">BCR44DRAFT_1436095</name>
</gene>
<evidence type="ECO:0000313" key="2">
    <source>
        <dbReference type="EMBL" id="ORZ34628.1"/>
    </source>
</evidence>
<feature type="region of interest" description="Disordered" evidence="1">
    <location>
        <begin position="1"/>
        <end position="104"/>
    </location>
</feature>
<feature type="compositionally biased region" description="Polar residues" evidence="1">
    <location>
        <begin position="62"/>
        <end position="76"/>
    </location>
</feature>
<dbReference type="AlphaFoldDB" id="A0A1Y2HJ32"/>
<proteinExistence type="predicted"/>
<name>A0A1Y2HJ32_9FUNG</name>
<evidence type="ECO:0000313" key="3">
    <source>
        <dbReference type="Proteomes" id="UP000193411"/>
    </source>
</evidence>
<organism evidence="2 3">
    <name type="scientific">Catenaria anguillulae PL171</name>
    <dbReference type="NCBI Taxonomy" id="765915"/>
    <lineage>
        <taxon>Eukaryota</taxon>
        <taxon>Fungi</taxon>
        <taxon>Fungi incertae sedis</taxon>
        <taxon>Blastocladiomycota</taxon>
        <taxon>Blastocladiomycetes</taxon>
        <taxon>Blastocladiales</taxon>
        <taxon>Catenariaceae</taxon>
        <taxon>Catenaria</taxon>
    </lineage>
</organism>
<protein>
    <submittedName>
        <fullName evidence="2">Uncharacterized protein</fullName>
    </submittedName>
</protein>
<feature type="non-terminal residue" evidence="2">
    <location>
        <position position="104"/>
    </location>
</feature>
<sequence length="104" mass="10781">MFEASILRESFDNSGRSARGKAGRNASTAKATPSQHARTPPHAAASAGGSAVTSAHLIRGTQAATQPKSRRAQQLVTPGYTVPSQPIGPPTTPGQQQQPRPTVQ</sequence>
<accession>A0A1Y2HJ32</accession>
<reference evidence="2 3" key="1">
    <citation type="submission" date="2016-07" db="EMBL/GenBank/DDBJ databases">
        <title>Pervasive Adenine N6-methylation of Active Genes in Fungi.</title>
        <authorList>
            <consortium name="DOE Joint Genome Institute"/>
            <person name="Mondo S.J."/>
            <person name="Dannebaum R.O."/>
            <person name="Kuo R.C."/>
            <person name="Labutti K."/>
            <person name="Haridas S."/>
            <person name="Kuo A."/>
            <person name="Salamov A."/>
            <person name="Ahrendt S.R."/>
            <person name="Lipzen A."/>
            <person name="Sullivan W."/>
            <person name="Andreopoulos W.B."/>
            <person name="Clum A."/>
            <person name="Lindquist E."/>
            <person name="Daum C."/>
            <person name="Ramamoorthy G.K."/>
            <person name="Gryganskyi A."/>
            <person name="Culley D."/>
            <person name="Magnuson J.K."/>
            <person name="James T.Y."/>
            <person name="O'Malley M.A."/>
            <person name="Stajich J.E."/>
            <person name="Spatafora J.W."/>
            <person name="Visel A."/>
            <person name="Grigoriev I.V."/>
        </authorList>
    </citation>
    <scope>NUCLEOTIDE SEQUENCE [LARGE SCALE GENOMIC DNA]</scope>
    <source>
        <strain evidence="2 3">PL171</strain>
    </source>
</reference>
<dbReference type="EMBL" id="MCFL01000027">
    <property type="protein sequence ID" value="ORZ34628.1"/>
    <property type="molecule type" value="Genomic_DNA"/>
</dbReference>
<evidence type="ECO:0000256" key="1">
    <source>
        <dbReference type="SAM" id="MobiDB-lite"/>
    </source>
</evidence>
<comment type="caution">
    <text evidence="2">The sequence shown here is derived from an EMBL/GenBank/DDBJ whole genome shotgun (WGS) entry which is preliminary data.</text>
</comment>
<feature type="compositionally biased region" description="Low complexity" evidence="1">
    <location>
        <begin position="93"/>
        <end position="104"/>
    </location>
</feature>
<dbReference type="Proteomes" id="UP000193411">
    <property type="component" value="Unassembled WGS sequence"/>
</dbReference>